<evidence type="ECO:0000313" key="2">
    <source>
        <dbReference type="EMBL" id="CAF0918267.1"/>
    </source>
</evidence>
<proteinExistence type="predicted"/>
<evidence type="ECO:0000313" key="3">
    <source>
        <dbReference type="Proteomes" id="UP000663832"/>
    </source>
</evidence>
<dbReference type="AlphaFoldDB" id="A0A814AXU0"/>
<evidence type="ECO:0000313" key="1">
    <source>
        <dbReference type="EMBL" id="CAF0899172.1"/>
    </source>
</evidence>
<gene>
    <name evidence="2" type="ORF">BJG266_LOCUS11387</name>
    <name evidence="1" type="ORF">QVE165_LOCUS9380</name>
</gene>
<evidence type="ECO:0000313" key="4">
    <source>
        <dbReference type="Proteomes" id="UP000663877"/>
    </source>
</evidence>
<dbReference type="Proteomes" id="UP000663877">
    <property type="component" value="Unassembled WGS sequence"/>
</dbReference>
<accession>A0A814AXU0</accession>
<organism evidence="2 4">
    <name type="scientific">Adineta steineri</name>
    <dbReference type="NCBI Taxonomy" id="433720"/>
    <lineage>
        <taxon>Eukaryota</taxon>
        <taxon>Metazoa</taxon>
        <taxon>Spiralia</taxon>
        <taxon>Gnathifera</taxon>
        <taxon>Rotifera</taxon>
        <taxon>Eurotatoria</taxon>
        <taxon>Bdelloidea</taxon>
        <taxon>Adinetida</taxon>
        <taxon>Adinetidae</taxon>
        <taxon>Adineta</taxon>
    </lineage>
</organism>
<keyword evidence="3" id="KW-1185">Reference proteome</keyword>
<comment type="caution">
    <text evidence="2">The sequence shown here is derived from an EMBL/GenBank/DDBJ whole genome shotgun (WGS) entry which is preliminary data.</text>
</comment>
<dbReference type="Proteomes" id="UP000663832">
    <property type="component" value="Unassembled WGS sequence"/>
</dbReference>
<sequence length="331" mass="39412">MSTITFTKHLSSQSLLSANQQSIKKRLHSEESNLLRPKKIKRSIDVTLHWKKLQTIYESNTTKVFECKSKNDYLIISDPLGNRSCFIVSKSSYYWLTESIRLMQQHVEYGTIFDAAMIGEVIEIERNLKALKLNIEKNGIEKTFFFRAEALLNFIRLCCTIFENPSEKYRRRLHALFNLCANCWLHMFDIMLPMSIVRAEKSFIFDDDYGDFENDSILRHFRKDDQKKIKKVNIDLPNIRHILYSILLLVEKFNEIQLIDQIYVERFEMIYQIWILIDNEINLREDNHMTNISKKIIKNKSENSTQKLPWNFINECSKYEKIFGTFTNNMK</sequence>
<name>A0A814AXU0_9BILA</name>
<reference evidence="2" key="1">
    <citation type="submission" date="2021-02" db="EMBL/GenBank/DDBJ databases">
        <authorList>
            <person name="Nowell W R."/>
        </authorList>
    </citation>
    <scope>NUCLEOTIDE SEQUENCE</scope>
</reference>
<dbReference type="EMBL" id="CAJNOI010000041">
    <property type="protein sequence ID" value="CAF0918267.1"/>
    <property type="molecule type" value="Genomic_DNA"/>
</dbReference>
<dbReference type="OrthoDB" id="9999617at2759"/>
<protein>
    <submittedName>
        <fullName evidence="2">Uncharacterized protein</fullName>
    </submittedName>
</protein>
<dbReference type="EMBL" id="CAJNOM010000042">
    <property type="protein sequence ID" value="CAF0899172.1"/>
    <property type="molecule type" value="Genomic_DNA"/>
</dbReference>